<keyword evidence="1" id="KW-0472">Membrane</keyword>
<proteinExistence type="predicted"/>
<dbReference type="AlphaFoldDB" id="A0A183I2Y8"/>
<dbReference type="EMBL" id="UZAJ01040597">
    <property type="protein sequence ID" value="VDP15488.1"/>
    <property type="molecule type" value="Genomic_DNA"/>
</dbReference>
<organism evidence="4">
    <name type="scientific">Onchocerca flexuosa</name>
    <dbReference type="NCBI Taxonomy" id="387005"/>
    <lineage>
        <taxon>Eukaryota</taxon>
        <taxon>Metazoa</taxon>
        <taxon>Ecdysozoa</taxon>
        <taxon>Nematoda</taxon>
        <taxon>Chromadorea</taxon>
        <taxon>Rhabditida</taxon>
        <taxon>Spirurina</taxon>
        <taxon>Spiruromorpha</taxon>
        <taxon>Filarioidea</taxon>
        <taxon>Onchocercidae</taxon>
        <taxon>Onchocerca</taxon>
    </lineage>
</organism>
<feature type="transmembrane region" description="Helical" evidence="1">
    <location>
        <begin position="20"/>
        <end position="37"/>
    </location>
</feature>
<evidence type="ECO:0000313" key="2">
    <source>
        <dbReference type="EMBL" id="VDP15488.1"/>
    </source>
</evidence>
<reference evidence="2 3" key="2">
    <citation type="submission" date="2018-11" db="EMBL/GenBank/DDBJ databases">
        <authorList>
            <consortium name="Pathogen Informatics"/>
        </authorList>
    </citation>
    <scope>NUCLEOTIDE SEQUENCE [LARGE SCALE GENOMIC DNA]</scope>
</reference>
<name>A0A183I2Y8_9BILA</name>
<gene>
    <name evidence="2" type="ORF">OFLC_LOCUS14100</name>
</gene>
<dbReference type="WBParaSite" id="OFLC_0001410801-mRNA-1">
    <property type="protein sequence ID" value="OFLC_0001410801-mRNA-1"/>
    <property type="gene ID" value="OFLC_0001410801"/>
</dbReference>
<dbReference type="Proteomes" id="UP000267606">
    <property type="component" value="Unassembled WGS sequence"/>
</dbReference>
<protein>
    <submittedName>
        <fullName evidence="4">Ovule protein</fullName>
    </submittedName>
</protein>
<evidence type="ECO:0000313" key="4">
    <source>
        <dbReference type="WBParaSite" id="OFLC_0001410801-mRNA-1"/>
    </source>
</evidence>
<sequence>MRQMSDSFPDKMEEIWIDHCIYTCVYICVKLMVADMLQSKCPHFASHYLYLIEVTFPQVVITPVRLMLRVMRMNVAIITIVDLSLPCASKPLSLRYIFSIY</sequence>
<keyword evidence="3" id="KW-1185">Reference proteome</keyword>
<keyword evidence="1" id="KW-0812">Transmembrane</keyword>
<reference evidence="4" key="1">
    <citation type="submission" date="2016-06" db="UniProtKB">
        <authorList>
            <consortium name="WormBaseParasite"/>
        </authorList>
    </citation>
    <scope>IDENTIFICATION</scope>
</reference>
<keyword evidence="1" id="KW-1133">Transmembrane helix</keyword>
<accession>A0A183I2Y8</accession>
<evidence type="ECO:0000313" key="3">
    <source>
        <dbReference type="Proteomes" id="UP000267606"/>
    </source>
</evidence>
<evidence type="ECO:0000256" key="1">
    <source>
        <dbReference type="SAM" id="Phobius"/>
    </source>
</evidence>